<reference evidence="2 3" key="1">
    <citation type="journal article" date="2007" name="Genome Res.">
        <title>Genome characteristics of facultatively symbiotic Frankia sp. strains reflect host range and host plant biogeography.</title>
        <authorList>
            <person name="Normand P."/>
            <person name="Lapierre P."/>
            <person name="Tisa L.S."/>
            <person name="Gogarten J.P."/>
            <person name="Alloisio N."/>
            <person name="Bagnarol E."/>
            <person name="Bassi C.A."/>
            <person name="Berry A.M."/>
            <person name="Bickhart D.M."/>
            <person name="Choisne N."/>
            <person name="Couloux A."/>
            <person name="Cournoyer B."/>
            <person name="Cruveiller S."/>
            <person name="Daubin V."/>
            <person name="Demange N."/>
            <person name="Francino M.P."/>
            <person name="Goltsman E."/>
            <person name="Huang Y."/>
            <person name="Kopp O.R."/>
            <person name="Labarre L."/>
            <person name="Lapidus A."/>
            <person name="Lavire C."/>
            <person name="Marechal J."/>
            <person name="Martinez M."/>
            <person name="Mastronunzio J.E."/>
            <person name="Mullin B.C."/>
            <person name="Niemann J."/>
            <person name="Pujic P."/>
            <person name="Rawnsley T."/>
            <person name="Rouy Z."/>
            <person name="Schenowitz C."/>
            <person name="Sellstedt A."/>
            <person name="Tavares F."/>
            <person name="Tomkins J.P."/>
            <person name="Vallenet D."/>
            <person name="Valverde C."/>
            <person name="Wall L.G."/>
            <person name="Wang Y."/>
            <person name="Medigue C."/>
            <person name="Benson D.R."/>
        </authorList>
    </citation>
    <scope>NUCLEOTIDE SEQUENCE [LARGE SCALE GENOMIC DNA]</scope>
    <source>
        <strain evidence="3">DSM 45986 / CECT 9034 / ACN14a</strain>
    </source>
</reference>
<dbReference type="Gene3D" id="3.90.226.10">
    <property type="entry name" value="2-enoyl-CoA Hydratase, Chain A, domain 1"/>
    <property type="match status" value="1"/>
</dbReference>
<dbReference type="SUPFAM" id="SSF52096">
    <property type="entry name" value="ClpP/crotonase"/>
    <property type="match status" value="1"/>
</dbReference>
<proteinExistence type="predicted"/>
<dbReference type="PANTHER" id="PTHR11941:SF54">
    <property type="entry name" value="ENOYL-COA HYDRATASE, MITOCHONDRIAL"/>
    <property type="match status" value="1"/>
</dbReference>
<dbReference type="PANTHER" id="PTHR11941">
    <property type="entry name" value="ENOYL-COA HYDRATASE-RELATED"/>
    <property type="match status" value="1"/>
</dbReference>
<keyword evidence="3" id="KW-1185">Reference proteome</keyword>
<name>Q0RH51_FRAAA</name>
<dbReference type="AlphaFoldDB" id="Q0RH51"/>
<gene>
    <name evidence="2" type="ordered locus">FRAAL4540</name>
</gene>
<dbReference type="HOGENOM" id="CLU_009834_7_0_11"/>
<dbReference type="EMBL" id="CT573213">
    <property type="protein sequence ID" value="CAJ63182.1"/>
    <property type="molecule type" value="Genomic_DNA"/>
</dbReference>
<sequence>MAVPAAAESAAAGLRVEVVGPVATIRLSGPGDPGSLGGLGSALDDAQRRMGGDVRVVVLRVGGQASSGAGTPVLSPGAAGYAPFSLSFPSSPAHADPAALIEGYRVWRAALDRLTMRADLISIAAVAEVTGDVGTALAVACDLRIFAADAGLRPVWAHGGLLPAAGALTRLADIVGWSRALDLCLTGGRPLGAAEAARLGLAQRLVPGPRLDDEVDTVVAGLLAASRAVAAEVKALLRGARPAGPPVVSTRAAGPTRAAASAGAGAGADHRDLPDAEGEAWARTLVDLLDASGGVAAG</sequence>
<dbReference type="Proteomes" id="UP000000657">
    <property type="component" value="Chromosome"/>
</dbReference>
<dbReference type="RefSeq" id="WP_011605659.1">
    <property type="nucleotide sequence ID" value="NC_008278.1"/>
</dbReference>
<dbReference type="KEGG" id="fal:FRAAL4540"/>
<accession>Q0RH51</accession>
<dbReference type="Pfam" id="PF00378">
    <property type="entry name" value="ECH_1"/>
    <property type="match status" value="1"/>
</dbReference>
<dbReference type="eggNOG" id="COG1024">
    <property type="taxonomic scope" value="Bacteria"/>
</dbReference>
<organism evidence="2 3">
    <name type="scientific">Frankia alni (strain DSM 45986 / CECT 9034 / ACN14a)</name>
    <dbReference type="NCBI Taxonomy" id="326424"/>
    <lineage>
        <taxon>Bacteria</taxon>
        <taxon>Bacillati</taxon>
        <taxon>Actinomycetota</taxon>
        <taxon>Actinomycetes</taxon>
        <taxon>Frankiales</taxon>
        <taxon>Frankiaceae</taxon>
        <taxon>Frankia</taxon>
    </lineage>
</organism>
<dbReference type="STRING" id="326424.FRAAL4540"/>
<dbReference type="OrthoDB" id="341912at2"/>
<evidence type="ECO:0000256" key="1">
    <source>
        <dbReference type="SAM" id="MobiDB-lite"/>
    </source>
</evidence>
<dbReference type="CDD" id="cd06558">
    <property type="entry name" value="crotonase-like"/>
    <property type="match status" value="1"/>
</dbReference>
<dbReference type="GO" id="GO:0016853">
    <property type="term" value="F:isomerase activity"/>
    <property type="evidence" value="ECO:0007669"/>
    <property type="project" value="UniProtKB-KW"/>
</dbReference>
<feature type="region of interest" description="Disordered" evidence="1">
    <location>
        <begin position="243"/>
        <end position="273"/>
    </location>
</feature>
<protein>
    <submittedName>
        <fullName evidence="2">Enoyl-CoA hydratase/isomerase</fullName>
    </submittedName>
</protein>
<dbReference type="InterPro" id="IPR029045">
    <property type="entry name" value="ClpP/crotonase-like_dom_sf"/>
</dbReference>
<dbReference type="GO" id="GO:0006635">
    <property type="term" value="P:fatty acid beta-oxidation"/>
    <property type="evidence" value="ECO:0007669"/>
    <property type="project" value="TreeGrafter"/>
</dbReference>
<feature type="compositionally biased region" description="Low complexity" evidence="1">
    <location>
        <begin position="249"/>
        <end position="263"/>
    </location>
</feature>
<evidence type="ECO:0000313" key="3">
    <source>
        <dbReference type="Proteomes" id="UP000000657"/>
    </source>
</evidence>
<dbReference type="InterPro" id="IPR001753">
    <property type="entry name" value="Enoyl-CoA_hydra/iso"/>
</dbReference>
<evidence type="ECO:0000313" key="2">
    <source>
        <dbReference type="EMBL" id="CAJ63182.1"/>
    </source>
</evidence>